<keyword evidence="3" id="KW-1185">Reference proteome</keyword>
<dbReference type="RefSeq" id="WP_107196324.1">
    <property type="nucleotide sequence ID" value="NZ_CP029462.1"/>
</dbReference>
<gene>
    <name evidence="2" type="ORF">DKB62_09980</name>
</gene>
<name>A0A346B171_9FIRM</name>
<dbReference type="Proteomes" id="UP000254337">
    <property type="component" value="Chromosome"/>
</dbReference>
<evidence type="ECO:0000313" key="3">
    <source>
        <dbReference type="Proteomes" id="UP000254337"/>
    </source>
</evidence>
<reference evidence="2 3" key="1">
    <citation type="submission" date="2018-05" db="EMBL/GenBank/DDBJ databases">
        <title>Complete genome sequence of Megasphaera sp. AJH120T, isolated from the ceca of a chicken.</title>
        <authorList>
            <person name="Maki J."/>
            <person name="Looft T."/>
        </authorList>
    </citation>
    <scope>NUCLEOTIDE SEQUENCE [LARGE SCALE GENOMIC DNA]</scope>
    <source>
        <strain evidence="2 3">AJH120</strain>
    </source>
</reference>
<dbReference type="KEGG" id="meg:DKB62_09980"/>
<dbReference type="OrthoDB" id="10004790at2"/>
<dbReference type="InterPro" id="IPR057087">
    <property type="entry name" value="Gp12-like"/>
</dbReference>
<feature type="domain" description="Phage neck terminator protein gp12-like" evidence="1">
    <location>
        <begin position="10"/>
        <end position="162"/>
    </location>
</feature>
<protein>
    <recommendedName>
        <fullName evidence="1">Phage neck terminator protein gp12-like domain-containing protein</fullName>
    </recommendedName>
</protein>
<accession>A0A346B171</accession>
<dbReference type="EMBL" id="CP029462">
    <property type="protein sequence ID" value="AXL21864.1"/>
    <property type="molecule type" value="Genomic_DNA"/>
</dbReference>
<dbReference type="NCBIfam" id="NF047498">
    <property type="entry name" value="LIC_12616_fam"/>
    <property type="match status" value="1"/>
</dbReference>
<dbReference type="AlphaFoldDB" id="A0A346B171"/>
<evidence type="ECO:0000259" key="1">
    <source>
        <dbReference type="Pfam" id="PF23961"/>
    </source>
</evidence>
<evidence type="ECO:0000313" key="2">
    <source>
        <dbReference type="EMBL" id="AXL21864.1"/>
    </source>
</evidence>
<sequence>MINDQRRFVHDLIAELLNIPKPSVIWANQNNMPRPMKAYAMLRLYNAQREAAEELRPTDTPGIMTIVVPTSAMLEVQFTDNQKQNPLETLERMVRGLEKPTVADRCQAARVAFFNAGPVQDVSFTLGAVAWEHRAAVDLSVRYMSEMTDDVGYIETVEIDGTLTEPTSTPKMKIDLTVKGENSNG</sequence>
<proteinExistence type="predicted"/>
<dbReference type="Pfam" id="PF23961">
    <property type="entry name" value="Phage_tail_terminator_9"/>
    <property type="match status" value="1"/>
</dbReference>
<organism evidence="2 3">
    <name type="scientific">Megasphaera stantonii</name>
    <dbReference type="NCBI Taxonomy" id="2144175"/>
    <lineage>
        <taxon>Bacteria</taxon>
        <taxon>Bacillati</taxon>
        <taxon>Bacillota</taxon>
        <taxon>Negativicutes</taxon>
        <taxon>Veillonellales</taxon>
        <taxon>Veillonellaceae</taxon>
        <taxon>Megasphaera</taxon>
    </lineage>
</organism>